<accession>T2M616</accession>
<name>T2M616_HYDVU</name>
<organism evidence="8">
    <name type="scientific">Hydra vulgaris</name>
    <name type="common">Hydra</name>
    <name type="synonym">Hydra attenuata</name>
    <dbReference type="NCBI Taxonomy" id="6087"/>
    <lineage>
        <taxon>Eukaryota</taxon>
        <taxon>Metazoa</taxon>
        <taxon>Cnidaria</taxon>
        <taxon>Hydrozoa</taxon>
        <taxon>Hydroidolina</taxon>
        <taxon>Anthoathecata</taxon>
        <taxon>Aplanulata</taxon>
        <taxon>Hydridae</taxon>
        <taxon>Hydra</taxon>
    </lineage>
</organism>
<sequence length="234" mass="27753">MVKDNLYVLSIRRLGSFEAQSSKELFTKWGLISMSYHVFDYTEFIELLNPKEFVQHFFKFLNKNKLLNNVDLFNLKDFSVVKLRATAMSISFFDRLETSGLVHKSGYITKCYDEMINDILISDELRKMILSKESVYKNLFCNDERLEFIFHIFKCLVIGGNCCQFEDNVKSYIGLTKVIYKDLMSVQKNLSTQIISIKSVIFMIIWPTMKENEFCYIILDEEKRQLILWYFLNN</sequence>
<comment type="similarity">
    <text evidence="3">Belongs to the CFAP300 family.</text>
</comment>
<keyword evidence="6" id="KW-0206">Cytoskeleton</keyword>
<comment type="subcellular location">
    <subcellularLocation>
        <location evidence="2">Cytoplasm</location>
        <location evidence="2">Cytoskeleton</location>
        <location evidence="2">Cilium axoneme</location>
    </subcellularLocation>
</comment>
<feature type="non-terminal residue" evidence="8">
    <location>
        <position position="1"/>
    </location>
</feature>
<evidence type="ECO:0000256" key="2">
    <source>
        <dbReference type="ARBA" id="ARBA00004430"/>
    </source>
</evidence>
<keyword evidence="5" id="KW-0963">Cytoplasm</keyword>
<keyword evidence="7" id="KW-0966">Cell projection</keyword>
<dbReference type="AlphaFoldDB" id="T2M616"/>
<evidence type="ECO:0000256" key="1">
    <source>
        <dbReference type="ARBA" id="ARBA00002404"/>
    </source>
</evidence>
<evidence type="ECO:0000313" key="8">
    <source>
        <dbReference type="EMBL" id="CDG67723.1"/>
    </source>
</evidence>
<dbReference type="PANTHER" id="PTHR31078">
    <property type="entry name" value="CILIA- AND FLAGELLA-ASSOCIATED PROTEIN 300"/>
    <property type="match status" value="1"/>
</dbReference>
<comment type="function">
    <text evidence="1">Cilium- and flagellum-specific protein that plays a role in axonemal structure organization and motility. May play a role in outer and inner dynein arm assembly.</text>
</comment>
<gene>
    <name evidence="8" type="primary">C11orf70</name>
</gene>
<evidence type="ECO:0000256" key="6">
    <source>
        <dbReference type="ARBA" id="ARBA00023212"/>
    </source>
</evidence>
<dbReference type="EMBL" id="HAAD01001491">
    <property type="protein sequence ID" value="CDG67723.1"/>
    <property type="molecule type" value="mRNA"/>
</dbReference>
<dbReference type="PANTHER" id="PTHR31078:SF1">
    <property type="entry name" value="CILIA- AND FLAGELLA-ASSOCIATED PROTEIN 300"/>
    <property type="match status" value="1"/>
</dbReference>
<evidence type="ECO:0000256" key="4">
    <source>
        <dbReference type="ARBA" id="ARBA00022174"/>
    </source>
</evidence>
<dbReference type="OrthoDB" id="10259249at2759"/>
<dbReference type="KEGG" id="hmg:100209495"/>
<evidence type="ECO:0000256" key="5">
    <source>
        <dbReference type="ARBA" id="ARBA00022490"/>
    </source>
</evidence>
<dbReference type="InterPro" id="IPR029416">
    <property type="entry name" value="CFAP300"/>
</dbReference>
<dbReference type="GO" id="GO:0005930">
    <property type="term" value="C:axoneme"/>
    <property type="evidence" value="ECO:0007669"/>
    <property type="project" value="UniProtKB-SubCell"/>
</dbReference>
<dbReference type="Pfam" id="PF14926">
    <property type="entry name" value="CFAP300"/>
    <property type="match status" value="1"/>
</dbReference>
<evidence type="ECO:0000256" key="7">
    <source>
        <dbReference type="ARBA" id="ARBA00023273"/>
    </source>
</evidence>
<proteinExistence type="evidence at transcript level"/>
<reference evidence="8" key="1">
    <citation type="journal article" date="2013" name="Genome Biol. Evol.">
        <title>Punctuated emergences of genetic and phenotypic innovations in eumetazoan, bilaterian, euteleostome, and hominidae ancestors.</title>
        <authorList>
            <person name="Wenger Y."/>
            <person name="Galliot B."/>
        </authorList>
    </citation>
    <scope>NUCLEOTIDE SEQUENCE</scope>
    <source>
        <tissue evidence="8">Whole animals</tissue>
    </source>
</reference>
<evidence type="ECO:0000256" key="3">
    <source>
        <dbReference type="ARBA" id="ARBA00009205"/>
    </source>
</evidence>
<protein>
    <recommendedName>
        <fullName evidence="4">Cilia- and flagella-associated protein 300</fullName>
    </recommendedName>
</protein>